<evidence type="ECO:0000313" key="1">
    <source>
        <dbReference type="EMBL" id="QHT27173.1"/>
    </source>
</evidence>
<dbReference type="AlphaFoldDB" id="A0A6C0EFG8"/>
<reference evidence="1" key="1">
    <citation type="journal article" date="2020" name="Nature">
        <title>Giant virus diversity and host interactions through global metagenomics.</title>
        <authorList>
            <person name="Schulz F."/>
            <person name="Roux S."/>
            <person name="Paez-Espino D."/>
            <person name="Jungbluth S."/>
            <person name="Walsh D.A."/>
            <person name="Denef V.J."/>
            <person name="McMahon K.D."/>
            <person name="Konstantinidis K.T."/>
            <person name="Eloe-Fadrosh E.A."/>
            <person name="Kyrpides N.C."/>
            <person name="Woyke T."/>
        </authorList>
    </citation>
    <scope>NUCLEOTIDE SEQUENCE</scope>
    <source>
        <strain evidence="1">GVMAG-M-3300023179-2</strain>
    </source>
</reference>
<protein>
    <submittedName>
        <fullName evidence="1">Uncharacterized protein</fullName>
    </submittedName>
</protein>
<proteinExistence type="predicted"/>
<organism evidence="1">
    <name type="scientific">viral metagenome</name>
    <dbReference type="NCBI Taxonomy" id="1070528"/>
    <lineage>
        <taxon>unclassified sequences</taxon>
        <taxon>metagenomes</taxon>
        <taxon>organismal metagenomes</taxon>
    </lineage>
</organism>
<accession>A0A6C0EFG8</accession>
<dbReference type="EMBL" id="MN739813">
    <property type="protein sequence ID" value="QHT27173.1"/>
    <property type="molecule type" value="Genomic_DNA"/>
</dbReference>
<name>A0A6C0EFG8_9ZZZZ</name>
<sequence>MGIIKNKWKDELYQNLEYVEYKLSLGPIINVYTLAGYQFSCNLLDLHNRITLHIYSNDTQNHANQFNNNQEQIKCADHKQIKHVDDNFNISIIIDDELLKSDYNDTCINMLEKYINNYIYELDITIIIKNKNNTHDSDNNDNHNIFYEGYDSRLEKLNKFYTKLILWKNYNMNIQLWSDYNLVFKKILYYIDFNDLFLNKQLDIGISALKTYYNIKIFNYDSDFEIDEDGYNNFFDYY</sequence>